<gene>
    <name evidence="1" type="ORF">SAMN06265338_13110</name>
</gene>
<organism evidence="1 2">
    <name type="scientific">Rhodoblastus acidophilus</name>
    <name type="common">Rhodopseudomonas acidophila</name>
    <dbReference type="NCBI Taxonomy" id="1074"/>
    <lineage>
        <taxon>Bacteria</taxon>
        <taxon>Pseudomonadati</taxon>
        <taxon>Pseudomonadota</taxon>
        <taxon>Alphaproteobacteria</taxon>
        <taxon>Hyphomicrobiales</taxon>
        <taxon>Rhodoblastaceae</taxon>
        <taxon>Rhodoblastus</taxon>
    </lineage>
</organism>
<dbReference type="Proteomes" id="UP000198418">
    <property type="component" value="Unassembled WGS sequence"/>
</dbReference>
<evidence type="ECO:0000313" key="1">
    <source>
        <dbReference type="EMBL" id="SNB83892.1"/>
    </source>
</evidence>
<proteinExistence type="predicted"/>
<name>A0A212SEC4_RHOAC</name>
<dbReference type="EMBL" id="FYDG01000031">
    <property type="protein sequence ID" value="SNB83892.1"/>
    <property type="molecule type" value="Genomic_DNA"/>
</dbReference>
<sequence length="151" mass="17020">MTAEIHVRYSPDDEWLGQLVATVKSGTFSGTSSAWFDRQAVKDGFINTRREFPISAASPPVIQGGFWDRDRKGILEQCHLRIAVRPYNVRGELLVVVDLATESRTNPDRDQQQSVTVRFLTEYGNLDTFAAEFEQVLDGQRERATLLGSKT</sequence>
<accession>A0A212SEC4</accession>
<dbReference type="OrthoDB" id="8234340at2"/>
<protein>
    <submittedName>
        <fullName evidence="1">Uncharacterized protein</fullName>
    </submittedName>
</protein>
<evidence type="ECO:0000313" key="2">
    <source>
        <dbReference type="Proteomes" id="UP000198418"/>
    </source>
</evidence>
<dbReference type="RefSeq" id="WP_088522578.1">
    <property type="nucleotide sequence ID" value="NZ_FYDG01000031.1"/>
</dbReference>
<keyword evidence="2" id="KW-1185">Reference proteome</keyword>
<dbReference type="AlphaFoldDB" id="A0A212SEC4"/>
<reference evidence="2" key="1">
    <citation type="submission" date="2017-06" db="EMBL/GenBank/DDBJ databases">
        <authorList>
            <person name="Varghese N."/>
            <person name="Submissions S."/>
        </authorList>
    </citation>
    <scope>NUCLEOTIDE SEQUENCE [LARGE SCALE GENOMIC DNA]</scope>
    <source>
        <strain evidence="2">DSM 137</strain>
    </source>
</reference>